<evidence type="ECO:0000313" key="1">
    <source>
        <dbReference type="EMBL" id="OGG69125.1"/>
    </source>
</evidence>
<evidence type="ECO:0000313" key="2">
    <source>
        <dbReference type="Proteomes" id="UP000176689"/>
    </source>
</evidence>
<reference evidence="1 2" key="1">
    <citation type="journal article" date="2016" name="Nat. Commun.">
        <title>Thousands of microbial genomes shed light on interconnected biogeochemical processes in an aquifer system.</title>
        <authorList>
            <person name="Anantharaman K."/>
            <person name="Brown C.T."/>
            <person name="Hug L.A."/>
            <person name="Sharon I."/>
            <person name="Castelle C.J."/>
            <person name="Probst A.J."/>
            <person name="Thomas B.C."/>
            <person name="Singh A."/>
            <person name="Wilkins M.J."/>
            <person name="Karaoz U."/>
            <person name="Brodie E.L."/>
            <person name="Williams K.H."/>
            <person name="Hubbard S.S."/>
            <person name="Banfield J.F."/>
        </authorList>
    </citation>
    <scope>NUCLEOTIDE SEQUENCE [LARGE SCALE GENOMIC DNA]</scope>
</reference>
<sequence>MDAQDEELELQYATARVADEEVLRYIEIKEEARKLYGSFKPVKCPALGNQQVSFPSEGFNHLIYRIPKQERHPRVQIMRFELLTKARQLLERTNTVQEYEDYLDQVIGWKYKKKQLINTKIRDWGFVAIINGYRIKVVVRQVGAGEKQFLSVIPAWSTKYYRDIKIVRNTKGNVAD</sequence>
<proteinExistence type="predicted"/>
<dbReference type="AlphaFoldDB" id="A0A1F6E5Z5"/>
<gene>
    <name evidence="1" type="ORF">A3F27_03395</name>
</gene>
<comment type="caution">
    <text evidence="1">The sequence shown here is derived from an EMBL/GenBank/DDBJ whole genome shotgun (WGS) entry which is preliminary data.</text>
</comment>
<protein>
    <submittedName>
        <fullName evidence="1">Uncharacterized protein</fullName>
    </submittedName>
</protein>
<organism evidence="1 2">
    <name type="scientific">Candidatus Kaiserbacteria bacterium RIFCSPHIGHO2_12_FULL_53_13</name>
    <dbReference type="NCBI Taxonomy" id="1798502"/>
    <lineage>
        <taxon>Bacteria</taxon>
        <taxon>Candidatus Kaiseribacteriota</taxon>
    </lineage>
</organism>
<accession>A0A1F6E5Z5</accession>
<dbReference type="EMBL" id="MFLP01000038">
    <property type="protein sequence ID" value="OGG69125.1"/>
    <property type="molecule type" value="Genomic_DNA"/>
</dbReference>
<dbReference type="Proteomes" id="UP000176689">
    <property type="component" value="Unassembled WGS sequence"/>
</dbReference>
<name>A0A1F6E5Z5_9BACT</name>